<evidence type="ECO:0000313" key="1">
    <source>
        <dbReference type="EMBL" id="ADU39637.1"/>
    </source>
</evidence>
<dbReference type="EMBL" id="CP002417">
    <property type="protein sequence ID" value="ADU39637.1"/>
    <property type="molecule type" value="Genomic_DNA"/>
</dbReference>
<name>E6V9F3_VARPE</name>
<dbReference type="KEGG" id="vpe:Varpa_5482"/>
<reference evidence="1 2" key="2">
    <citation type="journal article" date="2013" name="Genome Announc.">
        <title>Genome of the Root-Associated Plant Growth-Promoting Bacterium Variovorax paradoxus Strain EPS.</title>
        <authorList>
            <person name="Han J.I."/>
            <person name="Spain J.C."/>
            <person name="Leadbetter J.R."/>
            <person name="Ovchinnikova G."/>
            <person name="Goodwin L.A."/>
            <person name="Han C.S."/>
            <person name="Woyke T."/>
            <person name="Davenport K.W."/>
            <person name="Orwin P.M."/>
        </authorList>
    </citation>
    <scope>NUCLEOTIDE SEQUENCE [LARGE SCALE GENOMIC DNA]</scope>
    <source>
        <strain evidence="1 2">EPS</strain>
    </source>
</reference>
<proteinExistence type="predicted"/>
<dbReference type="STRING" id="595537.Varpa_5482"/>
<dbReference type="Proteomes" id="UP000008917">
    <property type="component" value="Chromosome"/>
</dbReference>
<protein>
    <submittedName>
        <fullName evidence="1">Uncharacterized protein</fullName>
    </submittedName>
</protein>
<reference evidence="2" key="1">
    <citation type="submission" date="2010-12" db="EMBL/GenBank/DDBJ databases">
        <title>Complete sequence of Variovorax paradoxus EPS.</title>
        <authorList>
            <consortium name="US DOE Joint Genome Institute"/>
            <person name="Lucas S."/>
            <person name="Copeland A."/>
            <person name="Lapidus A."/>
            <person name="Cheng J.-F."/>
            <person name="Goodwin L."/>
            <person name="Pitluck S."/>
            <person name="Teshima H."/>
            <person name="Detter J.C."/>
            <person name="Han C."/>
            <person name="Tapia R."/>
            <person name="Land M."/>
            <person name="Hauser L."/>
            <person name="Kyrpides N."/>
            <person name="Ivanova N."/>
            <person name="Ovchinnikova G."/>
            <person name="Orwin P."/>
            <person name="Han J.-I.G."/>
            <person name="Woyke T."/>
        </authorList>
    </citation>
    <scope>NUCLEOTIDE SEQUENCE [LARGE SCALE GENOMIC DNA]</scope>
    <source>
        <strain evidence="2">EPS</strain>
    </source>
</reference>
<gene>
    <name evidence="1" type="ordered locus">Varpa_5482</name>
</gene>
<sequence length="87" mass="10197">MASPRHRAHARFPPMTELTDLDEASLAEHAAEWRRRALRGEKQARGIAHALETEMRRRSGDTVTQNIDLDTRPQALRLAPRPWWKFW</sequence>
<dbReference type="HOGENOM" id="CLU_2482413_0_0_4"/>
<evidence type="ECO:0000313" key="2">
    <source>
        <dbReference type="Proteomes" id="UP000008917"/>
    </source>
</evidence>
<accession>E6V9F3</accession>
<dbReference type="AlphaFoldDB" id="E6V9F3"/>
<organism evidence="1 2">
    <name type="scientific">Variovorax paradoxus (strain EPS)</name>
    <dbReference type="NCBI Taxonomy" id="595537"/>
    <lineage>
        <taxon>Bacteria</taxon>
        <taxon>Pseudomonadati</taxon>
        <taxon>Pseudomonadota</taxon>
        <taxon>Betaproteobacteria</taxon>
        <taxon>Burkholderiales</taxon>
        <taxon>Comamonadaceae</taxon>
        <taxon>Variovorax</taxon>
    </lineage>
</organism>